<evidence type="ECO:0000313" key="2">
    <source>
        <dbReference type="Proteomes" id="UP000028980"/>
    </source>
</evidence>
<evidence type="ECO:0000313" key="1">
    <source>
        <dbReference type="EMBL" id="GAK77506.1"/>
    </source>
</evidence>
<organism evidence="1 2">
    <name type="scientific">Nonlabens ulvanivorans</name>
    <name type="common">Persicivirga ulvanivorans</name>
    <dbReference type="NCBI Taxonomy" id="906888"/>
    <lineage>
        <taxon>Bacteria</taxon>
        <taxon>Pseudomonadati</taxon>
        <taxon>Bacteroidota</taxon>
        <taxon>Flavobacteriia</taxon>
        <taxon>Flavobacteriales</taxon>
        <taxon>Flavobacteriaceae</taxon>
        <taxon>Nonlabens</taxon>
    </lineage>
</organism>
<dbReference type="EMBL" id="BBLG01000010">
    <property type="protein sequence ID" value="GAK77506.1"/>
    <property type="molecule type" value="Genomic_DNA"/>
</dbReference>
<comment type="caution">
    <text evidence="1">The sequence shown here is derived from an EMBL/GenBank/DDBJ whole genome shotgun (WGS) entry which is preliminary data.</text>
</comment>
<gene>
    <name evidence="1" type="ORF">JCM19296_3114</name>
</gene>
<dbReference type="RefSeq" id="WP_042271857.1">
    <property type="nucleotide sequence ID" value="NZ_JBDUVS010000007.1"/>
</dbReference>
<name>A0A081DF10_NONUL</name>
<dbReference type="PROSITE" id="PS51257">
    <property type="entry name" value="PROKAR_LIPOPROTEIN"/>
    <property type="match status" value="1"/>
</dbReference>
<protein>
    <recommendedName>
        <fullName evidence="3">Branched-chain amino acid aminotransferase</fullName>
    </recommendedName>
</protein>
<reference evidence="1 2" key="1">
    <citation type="journal article" date="2014" name="Genome Announc.">
        <title>Draft Genome Sequences of Marine Flavobacterium Nonlabens Strains NR17, NR24, NR27, NR32, NR33, and Ara13.</title>
        <authorList>
            <person name="Nakanishi M."/>
            <person name="Meirelles P."/>
            <person name="Suzuki R."/>
            <person name="Takatani N."/>
            <person name="Mino S."/>
            <person name="Suda W."/>
            <person name="Oshima K."/>
            <person name="Hattori M."/>
            <person name="Ohkuma M."/>
            <person name="Hosokawa M."/>
            <person name="Miyashita K."/>
            <person name="Thompson F.L."/>
            <person name="Niwa A."/>
            <person name="Sawabe T."/>
            <person name="Sawabe T."/>
        </authorList>
    </citation>
    <scope>NUCLEOTIDE SEQUENCE [LARGE SCALE GENOMIC DNA]</scope>
    <source>
        <strain evidence="2">JCM19296</strain>
    </source>
</reference>
<proteinExistence type="predicted"/>
<evidence type="ECO:0008006" key="3">
    <source>
        <dbReference type="Google" id="ProtNLM"/>
    </source>
</evidence>
<dbReference type="Pfam" id="PF16267">
    <property type="entry name" value="DUF4920"/>
    <property type="match status" value="1"/>
</dbReference>
<dbReference type="Proteomes" id="UP000028980">
    <property type="component" value="Unassembled WGS sequence"/>
</dbReference>
<sequence length="185" mass="20554">MKKIVFALLAAAAMVGCKEEVKEDMTPAVNDEQVQEMAYMSYGEKIDASDAIEAAKLGSFYEGMKEGDTMQVKVKGMIQEVCVNKGCWIKLPVNDTESAFVKFKDYGFFLPKNGTDKEVILRGKAYKSVTPKDELIHYAQDAGESEEEIAKITEDKVTYAFMADGALVEEFENPDVEGMEPTTEE</sequence>
<dbReference type="InterPro" id="IPR032577">
    <property type="entry name" value="DUF4920"/>
</dbReference>
<dbReference type="AlphaFoldDB" id="A0A081DF10"/>
<accession>A0A081DF10</accession>